<gene>
    <name evidence="2" type="ORF">GCM10010994_40280</name>
</gene>
<proteinExistence type="predicted"/>
<dbReference type="InterPro" id="IPR044855">
    <property type="entry name" value="CoA-Trfase_III_dom3_sf"/>
</dbReference>
<dbReference type="PANTHER" id="PTHR48207">
    <property type="entry name" value="SUCCINATE--HYDROXYMETHYLGLUTARATE COA-TRANSFERASE"/>
    <property type="match status" value="1"/>
</dbReference>
<accession>A0A916ULQ8</accession>
<dbReference type="GO" id="GO:0008410">
    <property type="term" value="F:CoA-transferase activity"/>
    <property type="evidence" value="ECO:0007669"/>
    <property type="project" value="TreeGrafter"/>
</dbReference>
<sequence length="413" mass="43839">MIGAMKPLAGTRVLDFSRVLAGPLCAQTLADLGADVIKIESCGTGDDSRAWPPFQNGTSTAFLCANRSKRSIALDLKRPEGLEIARRLVEESDVVIESSATGVAERLGIDYASLKARNPRLVYCTISGFGRTGPLREARGYDMILQAFSGIMGLTGEEGASPVRVPFSPIDQTTGHHAVVGILAALMRRGQTGEGAYVEVSLFETAVAFVGYLLQAYWANGALPTRIGSRHAGIVPYQAFDCADKPVLIGVANDKLWQNFCRAFGRDELAEDPRFATNASRVVRRDETVGIVQDIVGAWRADDLLAKLDAMGVPCAPVNSLEDVLRHEHTIARGIIGAVEHPVVGPIQTVGMPIVFDGQPRDFGSAPPLLGEHTEAILAELGYGADTIAALRAAGAVEARAGEAGTARVRGPV</sequence>
<keyword evidence="3" id="KW-1185">Reference proteome</keyword>
<dbReference type="AlphaFoldDB" id="A0A916ULQ8"/>
<name>A0A916ULQ8_9HYPH</name>
<dbReference type="PANTHER" id="PTHR48207:SF3">
    <property type="entry name" value="SUCCINATE--HYDROXYMETHYLGLUTARATE COA-TRANSFERASE"/>
    <property type="match status" value="1"/>
</dbReference>
<comment type="caution">
    <text evidence="2">The sequence shown here is derived from an EMBL/GenBank/DDBJ whole genome shotgun (WGS) entry which is preliminary data.</text>
</comment>
<dbReference type="InterPro" id="IPR023606">
    <property type="entry name" value="CoA-Trfase_III_dom_1_sf"/>
</dbReference>
<dbReference type="RefSeq" id="WP_188610963.1">
    <property type="nucleotide sequence ID" value="NZ_BMGG01000007.1"/>
</dbReference>
<reference evidence="2" key="2">
    <citation type="submission" date="2020-09" db="EMBL/GenBank/DDBJ databases">
        <authorList>
            <person name="Sun Q."/>
            <person name="Zhou Y."/>
        </authorList>
    </citation>
    <scope>NUCLEOTIDE SEQUENCE</scope>
    <source>
        <strain evidence="2">CGMCC 1.12919</strain>
    </source>
</reference>
<keyword evidence="1 2" id="KW-0808">Transferase</keyword>
<dbReference type="InterPro" id="IPR003673">
    <property type="entry name" value="CoA-Trfase_fam_III"/>
</dbReference>
<reference evidence="2" key="1">
    <citation type="journal article" date="2014" name="Int. J. Syst. Evol. Microbiol.">
        <title>Complete genome sequence of Corynebacterium casei LMG S-19264T (=DSM 44701T), isolated from a smear-ripened cheese.</title>
        <authorList>
            <consortium name="US DOE Joint Genome Institute (JGI-PGF)"/>
            <person name="Walter F."/>
            <person name="Albersmeier A."/>
            <person name="Kalinowski J."/>
            <person name="Ruckert C."/>
        </authorList>
    </citation>
    <scope>NUCLEOTIDE SEQUENCE</scope>
    <source>
        <strain evidence="2">CGMCC 1.12919</strain>
    </source>
</reference>
<dbReference type="Proteomes" id="UP000637002">
    <property type="component" value="Unassembled WGS sequence"/>
</dbReference>
<dbReference type="SUPFAM" id="SSF89796">
    <property type="entry name" value="CoA-transferase family III (CaiB/BaiF)"/>
    <property type="match status" value="1"/>
</dbReference>
<dbReference type="Gene3D" id="3.40.50.10540">
    <property type="entry name" value="Crotonobetainyl-coa:carnitine coa-transferase, domain 1"/>
    <property type="match status" value="1"/>
</dbReference>
<organism evidence="2 3">
    <name type="scientific">Chelatococcus reniformis</name>
    <dbReference type="NCBI Taxonomy" id="1494448"/>
    <lineage>
        <taxon>Bacteria</taxon>
        <taxon>Pseudomonadati</taxon>
        <taxon>Pseudomonadota</taxon>
        <taxon>Alphaproteobacteria</taxon>
        <taxon>Hyphomicrobiales</taxon>
        <taxon>Chelatococcaceae</taxon>
        <taxon>Chelatococcus</taxon>
    </lineage>
</organism>
<evidence type="ECO:0000313" key="2">
    <source>
        <dbReference type="EMBL" id="GGC77937.1"/>
    </source>
</evidence>
<dbReference type="EMBL" id="BMGG01000007">
    <property type="protein sequence ID" value="GGC77937.1"/>
    <property type="molecule type" value="Genomic_DNA"/>
</dbReference>
<evidence type="ECO:0000313" key="3">
    <source>
        <dbReference type="Proteomes" id="UP000637002"/>
    </source>
</evidence>
<evidence type="ECO:0000256" key="1">
    <source>
        <dbReference type="ARBA" id="ARBA00022679"/>
    </source>
</evidence>
<protein>
    <submittedName>
        <fullName evidence="2">CoA transferase</fullName>
    </submittedName>
</protein>
<dbReference type="Pfam" id="PF02515">
    <property type="entry name" value="CoA_transf_3"/>
    <property type="match status" value="1"/>
</dbReference>
<dbReference type="Gene3D" id="3.30.1540.10">
    <property type="entry name" value="formyl-coa transferase, domain 3"/>
    <property type="match status" value="1"/>
</dbReference>
<dbReference type="InterPro" id="IPR050483">
    <property type="entry name" value="CoA-transferase_III_domain"/>
</dbReference>